<protein>
    <submittedName>
        <fullName evidence="1">Uncharacterized protein</fullName>
    </submittedName>
</protein>
<reference evidence="1" key="1">
    <citation type="submission" date="2024-09" db="EMBL/GenBank/DDBJ databases">
        <title>Black Yeasts Isolated from many extreme environments.</title>
        <authorList>
            <person name="Coleine C."/>
            <person name="Stajich J.E."/>
            <person name="Selbmann L."/>
        </authorList>
    </citation>
    <scope>NUCLEOTIDE SEQUENCE</scope>
    <source>
        <strain evidence="1">CCFEE 5737</strain>
    </source>
</reference>
<sequence length="628" mass="69424">MPASPSPPYSPTHGTAPSIASSMDSADDNEAKTAVITLKAPILQTKAIVSMPKILLPIPPKTTPNLEDLPHELQTEICQRVFHPADLVSVCLTSRKLHAAAIVALYRDVTIDVTDRDASKTTAGMLSRENEGVDHVRGLTLVYRSQQERGDEDKNDDNLLYALEVATYVVNGLPRDKLRSFCWRSTTLLSANLFLLLFKKQRKLQHIDFGPVVHEASNDPNKSLLALFSSGMLEAFRNVNSISISPECKDCLQLARNITSFSKPITRLGLSTANIEEPCTSGIAEDGSRINDDVWLYTFITPASPKPRPMPLVDLALDKVDLTHCKRTYATVLSFEKLKNLQLRDCPRADLFLDAILYPNVGLPAQLKRLTLSHTESANEQLIMPALDRFLGSFRGLRSLHVRITNDGTLPSVAPITRHGDTLESLYLSTWIYLGKYSSWIDALTLTRLFSGLPKLRELAMPFHQLPPALDPWSETSNFKTGALEAIAGNLKCLALLNVLNWPKCQMSNLGLAVKTYEACCGGFATAVFQAVEEKMGGMGRSKFRAIVFGEHDSFAKYSSHLTGLANPADVKRLLFYKIYGREHWDDDPQKNAMAVHIQDGELKRTGVPCSVLDAEFAGRLDPPAILD</sequence>
<proteinExistence type="predicted"/>
<evidence type="ECO:0000313" key="1">
    <source>
        <dbReference type="EMBL" id="KAK3065457.1"/>
    </source>
</evidence>
<dbReference type="Proteomes" id="UP001186974">
    <property type="component" value="Unassembled WGS sequence"/>
</dbReference>
<organism evidence="1 2">
    <name type="scientific">Coniosporium uncinatum</name>
    <dbReference type="NCBI Taxonomy" id="93489"/>
    <lineage>
        <taxon>Eukaryota</taxon>
        <taxon>Fungi</taxon>
        <taxon>Dikarya</taxon>
        <taxon>Ascomycota</taxon>
        <taxon>Pezizomycotina</taxon>
        <taxon>Dothideomycetes</taxon>
        <taxon>Dothideomycetes incertae sedis</taxon>
        <taxon>Coniosporium</taxon>
    </lineage>
</organism>
<keyword evidence="2" id="KW-1185">Reference proteome</keyword>
<accession>A0ACC3DD38</accession>
<name>A0ACC3DD38_9PEZI</name>
<dbReference type="EMBL" id="JAWDJW010006335">
    <property type="protein sequence ID" value="KAK3065457.1"/>
    <property type="molecule type" value="Genomic_DNA"/>
</dbReference>
<comment type="caution">
    <text evidence="1">The sequence shown here is derived from an EMBL/GenBank/DDBJ whole genome shotgun (WGS) entry which is preliminary data.</text>
</comment>
<gene>
    <name evidence="1" type="ORF">LTS18_006168</name>
</gene>
<evidence type="ECO:0000313" key="2">
    <source>
        <dbReference type="Proteomes" id="UP001186974"/>
    </source>
</evidence>